<name>A0A377HIU9_ECOLX</name>
<proteinExistence type="predicted"/>
<dbReference type="EMBL" id="UGFG01000002">
    <property type="protein sequence ID" value="STO53353.1"/>
    <property type="molecule type" value="Genomic_DNA"/>
</dbReference>
<evidence type="ECO:0000313" key="2">
    <source>
        <dbReference type="EMBL" id="STO53353.1"/>
    </source>
</evidence>
<evidence type="ECO:0000256" key="1">
    <source>
        <dbReference type="SAM" id="SignalP"/>
    </source>
</evidence>
<feature type="chain" id="PRO_5016573221" evidence="1">
    <location>
        <begin position="24"/>
        <end position="57"/>
    </location>
</feature>
<protein>
    <submittedName>
        <fullName evidence="2">Uncharacterized protein</fullName>
    </submittedName>
</protein>
<dbReference type="Proteomes" id="UP000254429">
    <property type="component" value="Unassembled WGS sequence"/>
</dbReference>
<evidence type="ECO:0000313" key="3">
    <source>
        <dbReference type="Proteomes" id="UP000254429"/>
    </source>
</evidence>
<reference evidence="2 3" key="1">
    <citation type="submission" date="2018-06" db="EMBL/GenBank/DDBJ databases">
        <authorList>
            <consortium name="Pathogen Informatics"/>
            <person name="Doyle S."/>
        </authorList>
    </citation>
    <scope>NUCLEOTIDE SEQUENCE [LARGE SCALE GENOMIC DNA]</scope>
    <source>
        <strain evidence="2 3">NCTC8500</strain>
    </source>
</reference>
<feature type="signal peptide" evidence="1">
    <location>
        <begin position="1"/>
        <end position="23"/>
    </location>
</feature>
<keyword evidence="1" id="KW-0732">Signal</keyword>
<gene>
    <name evidence="2" type="ORF">NCTC8500_05922</name>
</gene>
<organism evidence="2 3">
    <name type="scientific">Escherichia coli</name>
    <dbReference type="NCBI Taxonomy" id="562"/>
    <lineage>
        <taxon>Bacteria</taxon>
        <taxon>Pseudomonadati</taxon>
        <taxon>Pseudomonadota</taxon>
        <taxon>Gammaproteobacteria</taxon>
        <taxon>Enterobacterales</taxon>
        <taxon>Enterobacteriaceae</taxon>
        <taxon>Escherichia</taxon>
    </lineage>
</organism>
<sequence>MKKTLISTFIAAACLTASGIAMAGSNEAVQTGTVTTTVTGVSSVTITLTDSPQTVNN</sequence>
<accession>A0A377HIU9</accession>
<dbReference type="AlphaFoldDB" id="A0A377HIU9"/>